<organism evidence="1 2">
    <name type="scientific">Trichinella papuae</name>
    <dbReference type="NCBI Taxonomy" id="268474"/>
    <lineage>
        <taxon>Eukaryota</taxon>
        <taxon>Metazoa</taxon>
        <taxon>Ecdysozoa</taxon>
        <taxon>Nematoda</taxon>
        <taxon>Enoplea</taxon>
        <taxon>Dorylaimia</taxon>
        <taxon>Trichinellida</taxon>
        <taxon>Trichinellidae</taxon>
        <taxon>Trichinella</taxon>
    </lineage>
</organism>
<comment type="caution">
    <text evidence="1">The sequence shown here is derived from an EMBL/GenBank/DDBJ whole genome shotgun (WGS) entry which is preliminary data.</text>
</comment>
<name>A0A0V1MZU7_9BILA</name>
<evidence type="ECO:0000313" key="2">
    <source>
        <dbReference type="Proteomes" id="UP000054843"/>
    </source>
</evidence>
<dbReference type="AlphaFoldDB" id="A0A0V1MZU7"/>
<accession>A0A0V1MZU7</accession>
<gene>
    <name evidence="1" type="ORF">T10_12269</name>
</gene>
<proteinExistence type="predicted"/>
<evidence type="ECO:0000313" key="1">
    <source>
        <dbReference type="EMBL" id="KRZ77107.1"/>
    </source>
</evidence>
<reference evidence="1 2" key="1">
    <citation type="submission" date="2015-01" db="EMBL/GenBank/DDBJ databases">
        <title>Evolution of Trichinella species and genotypes.</title>
        <authorList>
            <person name="Korhonen P.K."/>
            <person name="Edoardo P."/>
            <person name="Giuseppe L.R."/>
            <person name="Gasser R.B."/>
        </authorList>
    </citation>
    <scope>NUCLEOTIDE SEQUENCE [LARGE SCALE GENOMIC DNA]</scope>
    <source>
        <strain evidence="1">ISS1980</strain>
    </source>
</reference>
<keyword evidence="2" id="KW-1185">Reference proteome</keyword>
<dbReference type="EMBL" id="JYDO01000022">
    <property type="protein sequence ID" value="KRZ77107.1"/>
    <property type="molecule type" value="Genomic_DNA"/>
</dbReference>
<sequence>MWICESSNGEYDWLLVFTCSSKVDCNFCFIRATIRRQNFCKYCTWLLTLNGCSLEPGNGACTISTSWFWINVEIASMQRRVGASLLCSPELSSDFTDCGCIAANNGDEHRIIIFFSFLIFLPATFRQIIKLRCDDVERGQ</sequence>
<dbReference type="Proteomes" id="UP000054843">
    <property type="component" value="Unassembled WGS sequence"/>
</dbReference>
<protein>
    <submittedName>
        <fullName evidence="1">Uncharacterized protein</fullName>
    </submittedName>
</protein>